<organism evidence="2 3">
    <name type="scientific">Vitis vinifera</name>
    <name type="common">Grape</name>
    <dbReference type="NCBI Taxonomy" id="29760"/>
    <lineage>
        <taxon>Eukaryota</taxon>
        <taxon>Viridiplantae</taxon>
        <taxon>Streptophyta</taxon>
        <taxon>Embryophyta</taxon>
        <taxon>Tracheophyta</taxon>
        <taxon>Spermatophyta</taxon>
        <taxon>Magnoliopsida</taxon>
        <taxon>eudicotyledons</taxon>
        <taxon>Gunneridae</taxon>
        <taxon>Pentapetalae</taxon>
        <taxon>rosids</taxon>
        <taxon>Vitales</taxon>
        <taxon>Vitaceae</taxon>
        <taxon>Viteae</taxon>
        <taxon>Vitis</taxon>
    </lineage>
</organism>
<keyword evidence="3" id="KW-1185">Reference proteome</keyword>
<dbReference type="InterPro" id="IPR040015">
    <property type="entry name" value="UBL3-like"/>
</dbReference>
<gene>
    <name evidence="2" type="ORF">VitviT2T_027163</name>
</gene>
<dbReference type="EMBL" id="CP126665">
    <property type="protein sequence ID" value="WKA09526.1"/>
    <property type="molecule type" value="Genomic_DNA"/>
</dbReference>
<dbReference type="PANTHER" id="PTHR13169:SF0">
    <property type="entry name" value="UBIQUITIN-LIKE PROTEIN 3"/>
    <property type="match status" value="1"/>
</dbReference>
<dbReference type="Gene3D" id="3.10.20.90">
    <property type="entry name" value="Phosphatidylinositol 3-kinase Catalytic Subunit, Chain A, domain 1"/>
    <property type="match status" value="1"/>
</dbReference>
<name>A0ABY9DSZ5_VITVI</name>
<dbReference type="SUPFAM" id="SSF54236">
    <property type="entry name" value="Ubiquitin-like"/>
    <property type="match status" value="1"/>
</dbReference>
<accession>A0ABY9DSZ5</accession>
<evidence type="ECO:0000313" key="3">
    <source>
        <dbReference type="Proteomes" id="UP001227230"/>
    </source>
</evidence>
<evidence type="ECO:0000259" key="1">
    <source>
        <dbReference type="PROSITE" id="PS50053"/>
    </source>
</evidence>
<dbReference type="PANTHER" id="PTHR13169">
    <property type="entry name" value="UBIQUITIN-LIKE PROTEIN 3 HCG-1 PROTEIN"/>
    <property type="match status" value="1"/>
</dbReference>
<proteinExistence type="predicted"/>
<sequence length="229" mass="25643">MSQEGGSSCPFYAWLWELVTLFSREVVPLELTGKTSRFSGEVLSLNFGSSMAGEELIELKFRLADGTDIGPNKYNPTTSVGSLKEKILAQWPKDKENGPKTINDMKLINAGKILENNRTLAESRLLVGELPGGVITMHVVVRPPLSDKNTEKQQDDSPKKSRWLVRCISEALHISKVLDFKWLQKQEACESISRTVICFFDLVFHTVKYLGVSPMLVKEKTNWVGLGAR</sequence>
<dbReference type="Pfam" id="PF13881">
    <property type="entry name" value="Rad60-SLD_2"/>
    <property type="match status" value="1"/>
</dbReference>
<evidence type="ECO:0000313" key="2">
    <source>
        <dbReference type="EMBL" id="WKA09526.1"/>
    </source>
</evidence>
<feature type="domain" description="Ubiquitin-like" evidence="1">
    <location>
        <begin position="57"/>
        <end position="125"/>
    </location>
</feature>
<dbReference type="InterPro" id="IPR039540">
    <property type="entry name" value="UBL3-like_ubiquitin_dom"/>
</dbReference>
<dbReference type="CDD" id="cd01814">
    <property type="entry name" value="Ubl_MUBs_plant"/>
    <property type="match status" value="1"/>
</dbReference>
<dbReference type="InterPro" id="IPR000626">
    <property type="entry name" value="Ubiquitin-like_dom"/>
</dbReference>
<protein>
    <recommendedName>
        <fullName evidence="1">Ubiquitin-like domain-containing protein</fullName>
    </recommendedName>
</protein>
<reference evidence="2 3" key="1">
    <citation type="journal article" date="2023" name="Hortic Res">
        <title>The complete reference genome for grapevine (Vitis vinifera L.) genetics and breeding.</title>
        <authorList>
            <person name="Shi X."/>
            <person name="Cao S."/>
            <person name="Wang X."/>
            <person name="Huang S."/>
            <person name="Wang Y."/>
            <person name="Liu Z."/>
            <person name="Liu W."/>
            <person name="Leng X."/>
            <person name="Peng Y."/>
            <person name="Wang N."/>
            <person name="Wang Y."/>
            <person name="Ma Z."/>
            <person name="Xu X."/>
            <person name="Zhang F."/>
            <person name="Xue H."/>
            <person name="Zhong H."/>
            <person name="Wang Y."/>
            <person name="Zhang K."/>
            <person name="Velt A."/>
            <person name="Avia K."/>
            <person name="Holtgrawe D."/>
            <person name="Grimplet J."/>
            <person name="Matus J.T."/>
            <person name="Ware D."/>
            <person name="Wu X."/>
            <person name="Wang H."/>
            <person name="Liu C."/>
            <person name="Fang Y."/>
            <person name="Rustenholz C."/>
            <person name="Cheng Z."/>
            <person name="Xiao H."/>
            <person name="Zhou Y."/>
        </authorList>
    </citation>
    <scope>NUCLEOTIDE SEQUENCE [LARGE SCALE GENOMIC DNA]</scope>
    <source>
        <strain evidence="3">cv. Pinot noir / PN40024</strain>
        <tissue evidence="2">Leaf</tissue>
    </source>
</reference>
<dbReference type="Proteomes" id="UP001227230">
    <property type="component" value="Chromosome 18"/>
</dbReference>
<dbReference type="PROSITE" id="PS50053">
    <property type="entry name" value="UBIQUITIN_2"/>
    <property type="match status" value="1"/>
</dbReference>
<dbReference type="InterPro" id="IPR029071">
    <property type="entry name" value="Ubiquitin-like_domsf"/>
</dbReference>